<name>A0A644ZNZ0_9ZZZZ</name>
<evidence type="ECO:0000313" key="3">
    <source>
        <dbReference type="EMBL" id="MPM42466.1"/>
    </source>
</evidence>
<dbReference type="InterPro" id="IPR017853">
    <property type="entry name" value="GH"/>
</dbReference>
<accession>A0A644ZNZ0</accession>
<dbReference type="Gene3D" id="3.90.400.10">
    <property type="entry name" value="Oligo-1,6-glucosidase, Domain 2"/>
    <property type="match status" value="1"/>
</dbReference>
<dbReference type="Pfam" id="PF00128">
    <property type="entry name" value="Alpha-amylase"/>
    <property type="match status" value="1"/>
</dbReference>
<feature type="domain" description="Glycosyl hydrolase family 13 catalytic" evidence="2">
    <location>
        <begin position="1"/>
        <end position="332"/>
    </location>
</feature>
<dbReference type="InterPro" id="IPR006047">
    <property type="entry name" value="GH13_cat_dom"/>
</dbReference>
<dbReference type="EMBL" id="VSSQ01009742">
    <property type="protein sequence ID" value="MPM42466.1"/>
    <property type="molecule type" value="Genomic_DNA"/>
</dbReference>
<dbReference type="GO" id="GO:0043169">
    <property type="term" value="F:cation binding"/>
    <property type="evidence" value="ECO:0007669"/>
    <property type="project" value="InterPro"/>
</dbReference>
<sequence>MRRWDALLDACHARGIRLIIDFVFNHTSAKHPWFLQAVEYYKTLAQGAKPDYGVCPYAAYYHFSTEKKGASGWYRVGNTEWYYEGMFWDQMPDLALENEQVRRELENAASFWLNMGVDGFRLDAVKEYVSGSPESNNEILSWFSDYVTSVNPVAYLVGEAWETNAVGLSVYYKSGITSLFDFPVAQATGSVATVIKSESGEKLASLLTRSAEIYGAVNPSFIDAPFLSNHDTSRISAQYVNDPIKMKLAAGILLTMDGSPFVYYGEELGMNSMGKKDENKRLPMHWSDTDTTGTPLPPSGADSVEQKFPALDIQMSDPLSLYSYYKSAIRVRNENPELARGTVEIVPSLTSGSVCAVTKTYNENTILVCYNIGETSANLVLSDTPFAKYKLYNALAVDEQPVALEKGVLTIPPCAIAVLRPKG</sequence>
<evidence type="ECO:0000259" key="2">
    <source>
        <dbReference type="SMART" id="SM00642"/>
    </source>
</evidence>
<dbReference type="GO" id="GO:0009313">
    <property type="term" value="P:oligosaccharide catabolic process"/>
    <property type="evidence" value="ECO:0007669"/>
    <property type="project" value="TreeGrafter"/>
</dbReference>
<dbReference type="Gene3D" id="3.20.20.80">
    <property type="entry name" value="Glycosidases"/>
    <property type="match status" value="1"/>
</dbReference>
<dbReference type="SUPFAM" id="SSF51445">
    <property type="entry name" value="(Trans)glycosidases"/>
    <property type="match status" value="1"/>
</dbReference>
<gene>
    <name evidence="3" type="ORF">SDC9_89131</name>
</gene>
<dbReference type="PANTHER" id="PTHR10357:SF179">
    <property type="entry name" value="NEUTRAL AND BASIC AMINO ACID TRANSPORT PROTEIN RBAT"/>
    <property type="match status" value="1"/>
</dbReference>
<dbReference type="SMART" id="SM00642">
    <property type="entry name" value="Aamy"/>
    <property type="match status" value="1"/>
</dbReference>
<keyword evidence="3" id="KW-0378">Hydrolase</keyword>
<organism evidence="3">
    <name type="scientific">bioreactor metagenome</name>
    <dbReference type="NCBI Taxonomy" id="1076179"/>
    <lineage>
        <taxon>unclassified sequences</taxon>
        <taxon>metagenomes</taxon>
        <taxon>ecological metagenomes</taxon>
    </lineage>
</organism>
<comment type="similarity">
    <text evidence="1">Belongs to the glycosyl hydrolase 13 family.</text>
</comment>
<dbReference type="PANTHER" id="PTHR10357">
    <property type="entry name" value="ALPHA-AMYLASE FAMILY MEMBER"/>
    <property type="match status" value="1"/>
</dbReference>
<proteinExistence type="inferred from homology"/>
<dbReference type="GO" id="GO:0004556">
    <property type="term" value="F:alpha-amylase activity"/>
    <property type="evidence" value="ECO:0007669"/>
    <property type="project" value="UniProtKB-EC"/>
</dbReference>
<reference evidence="3" key="1">
    <citation type="submission" date="2019-08" db="EMBL/GenBank/DDBJ databases">
        <authorList>
            <person name="Kucharzyk K."/>
            <person name="Murdoch R.W."/>
            <person name="Higgins S."/>
            <person name="Loffler F."/>
        </authorList>
    </citation>
    <scope>NUCLEOTIDE SEQUENCE</scope>
</reference>
<dbReference type="AlphaFoldDB" id="A0A644ZNZ0"/>
<dbReference type="EC" id="3.2.1.1" evidence="3"/>
<dbReference type="InterPro" id="IPR006046">
    <property type="entry name" value="Alpha_amylase"/>
</dbReference>
<keyword evidence="3" id="KW-0326">Glycosidase</keyword>
<evidence type="ECO:0000256" key="1">
    <source>
        <dbReference type="ARBA" id="ARBA00008061"/>
    </source>
</evidence>
<dbReference type="PRINTS" id="PR00110">
    <property type="entry name" value="ALPHAAMYLASE"/>
</dbReference>
<comment type="caution">
    <text evidence="3">The sequence shown here is derived from an EMBL/GenBank/DDBJ whole genome shotgun (WGS) entry which is preliminary data.</text>
</comment>
<dbReference type="InterPro" id="IPR045857">
    <property type="entry name" value="O16G_dom_2"/>
</dbReference>
<protein>
    <submittedName>
        <fullName evidence="3">Alpha-amylase</fullName>
        <ecNumber evidence="3">3.2.1.1</ecNumber>
    </submittedName>
</protein>